<reference evidence="4 5" key="1">
    <citation type="submission" date="2021-01" db="EMBL/GenBank/DDBJ databases">
        <title>FDA dAtabase for Regulatory Grade micrObial Sequences (FDA-ARGOS): Supporting development and validation of Infectious Disease Dx tests.</title>
        <authorList>
            <person name="Sproer C."/>
            <person name="Gronow S."/>
            <person name="Severitt S."/>
            <person name="Schroder I."/>
            <person name="Tallon L."/>
            <person name="Sadzewicz L."/>
            <person name="Zhao X."/>
            <person name="Boylan J."/>
            <person name="Ott S."/>
            <person name="Bowen H."/>
            <person name="Vavikolanu K."/>
            <person name="Mehta A."/>
            <person name="Aluvathingal J."/>
            <person name="Nadendla S."/>
            <person name="Lowell S."/>
            <person name="Myers T."/>
            <person name="Yan Y."/>
            <person name="Sichtig H."/>
        </authorList>
    </citation>
    <scope>NUCLEOTIDE SEQUENCE [LARGE SCALE GENOMIC DNA]</scope>
    <source>
        <strain evidence="4 5">FDAARGOS_1131</strain>
    </source>
</reference>
<keyword evidence="2" id="KW-0472">Membrane</keyword>
<feature type="transmembrane region" description="Helical" evidence="2">
    <location>
        <begin position="5"/>
        <end position="26"/>
    </location>
</feature>
<evidence type="ECO:0000256" key="2">
    <source>
        <dbReference type="SAM" id="Phobius"/>
    </source>
</evidence>
<dbReference type="InterPro" id="IPR017937">
    <property type="entry name" value="Thioredoxin_CS"/>
</dbReference>
<dbReference type="PROSITE" id="PS00194">
    <property type="entry name" value="THIOREDOXIN_1"/>
    <property type="match status" value="1"/>
</dbReference>
<keyword evidence="1" id="KW-0676">Redox-active center</keyword>
<evidence type="ECO:0000256" key="1">
    <source>
        <dbReference type="ARBA" id="ARBA00023284"/>
    </source>
</evidence>
<feature type="domain" description="Thioredoxin" evidence="3">
    <location>
        <begin position="36"/>
        <end position="200"/>
    </location>
</feature>
<dbReference type="AlphaFoldDB" id="A0A9Q7EBW5"/>
<keyword evidence="2" id="KW-1133">Transmembrane helix</keyword>
<dbReference type="InterPro" id="IPR013766">
    <property type="entry name" value="Thioredoxin_domain"/>
</dbReference>
<dbReference type="Gene3D" id="3.40.30.10">
    <property type="entry name" value="Glutaredoxin"/>
    <property type="match status" value="1"/>
</dbReference>
<keyword evidence="2" id="KW-0812">Transmembrane</keyword>
<dbReference type="GeneID" id="93526871"/>
<dbReference type="Proteomes" id="UP000596202">
    <property type="component" value="Chromosome"/>
</dbReference>
<name>A0A9Q7EBW5_MYROD</name>
<gene>
    <name evidence="4" type="ORF">I6I88_04365</name>
</gene>
<dbReference type="InterPro" id="IPR036249">
    <property type="entry name" value="Thioredoxin-like_sf"/>
</dbReference>
<dbReference type="PROSITE" id="PS51352">
    <property type="entry name" value="THIOREDOXIN_2"/>
    <property type="match status" value="1"/>
</dbReference>
<organism evidence="4 5">
    <name type="scientific">Myroides odoratus</name>
    <name type="common">Flavobacterium odoratum</name>
    <dbReference type="NCBI Taxonomy" id="256"/>
    <lineage>
        <taxon>Bacteria</taxon>
        <taxon>Pseudomonadati</taxon>
        <taxon>Bacteroidota</taxon>
        <taxon>Flavobacteriia</taxon>
        <taxon>Flavobacteriales</taxon>
        <taxon>Flavobacteriaceae</taxon>
        <taxon>Myroides</taxon>
    </lineage>
</organism>
<dbReference type="RefSeq" id="WP_002991155.1">
    <property type="nucleotide sequence ID" value="NZ_CP068108.1"/>
</dbReference>
<evidence type="ECO:0000313" key="4">
    <source>
        <dbReference type="EMBL" id="QQU00995.1"/>
    </source>
</evidence>
<dbReference type="OrthoDB" id="1069091at2"/>
<dbReference type="SUPFAM" id="SSF52833">
    <property type="entry name" value="Thioredoxin-like"/>
    <property type="match status" value="1"/>
</dbReference>
<protein>
    <submittedName>
        <fullName evidence="4">Redoxin domain-containing protein</fullName>
    </submittedName>
</protein>
<proteinExistence type="predicted"/>
<accession>A0A9Q7EBW5</accession>
<dbReference type="CDD" id="cd02966">
    <property type="entry name" value="TlpA_like_family"/>
    <property type="match status" value="1"/>
</dbReference>
<sequence>MKKALYFLAGIIFTIAVAGGIIYYWFSNNVTVAGGTAESSLISEEKVEEALATKIIDRISIAQYDIITQATTTKTMVNFWASWCESCLKEIPTLKQYAASRNINLIFVNFDKVTIAQSKVVLDKMKKLNIDKTYQLMGDEKLIDPFNHRMLGSFLEERNIKMDTLGLPINLIYENGTNTHFFGPTQMENILFQGLDNYIKEH</sequence>
<dbReference type="EMBL" id="CP068108">
    <property type="protein sequence ID" value="QQU00995.1"/>
    <property type="molecule type" value="Genomic_DNA"/>
</dbReference>
<evidence type="ECO:0000259" key="3">
    <source>
        <dbReference type="PROSITE" id="PS51352"/>
    </source>
</evidence>
<evidence type="ECO:0000313" key="5">
    <source>
        <dbReference type="Proteomes" id="UP000596202"/>
    </source>
</evidence>